<accession>A0A2S1L8T2</accession>
<dbReference type="KEGG" id="ffa:FFWV33_00805"/>
<dbReference type="Gene3D" id="2.60.40.1930">
    <property type="match status" value="1"/>
</dbReference>
<evidence type="ECO:0000313" key="3">
    <source>
        <dbReference type="Proteomes" id="UP000244527"/>
    </source>
</evidence>
<proteinExistence type="predicted"/>
<dbReference type="EMBL" id="CP020918">
    <property type="protein sequence ID" value="AWG20162.1"/>
    <property type="molecule type" value="Genomic_DNA"/>
</dbReference>
<feature type="chain" id="PRO_5015664345" evidence="1">
    <location>
        <begin position="21"/>
        <end position="784"/>
    </location>
</feature>
<dbReference type="AlphaFoldDB" id="A0A2S1L8T2"/>
<feature type="signal peptide" evidence="1">
    <location>
        <begin position="1"/>
        <end position="20"/>
    </location>
</feature>
<dbReference type="OrthoDB" id="679547at2"/>
<gene>
    <name evidence="2" type="ORF">FFWV33_00805</name>
</gene>
<dbReference type="RefSeq" id="WP_108739130.1">
    <property type="nucleotide sequence ID" value="NZ_CP020918.1"/>
</dbReference>
<dbReference type="Proteomes" id="UP000244527">
    <property type="component" value="Chromosome"/>
</dbReference>
<keyword evidence="3" id="KW-1185">Reference proteome</keyword>
<sequence>MRLKITFISLLCFLSTFSQTKTNTDKINSYIENYFRLDRENIHVQFNKNTYVNNEDIGFKGYVLSKNNGKLNLGTANIQLVIYDDQEKIVLKQLLFTNKGTFAGGIHLTETFKSGIYHFHFYTNWMNNFNEDDSFTQKIEIIDKNEPYNLQSTDPNYKTAQVTFFPESGIILDDINNRVGVQLTDCNKKGIQTDGIQILDSKGNEITTFNTNTVGNGSFYFIPSIVETYTLKIKNDKLSVSQPLPKITETGLALSYNNNLPKNILAIALKTNSKGLEIYKGKKYTILIHQDGNSIQKELTFTGDETEQVVLFDKKFISNGVNSIRLLDENLNEIAERLLYEYRTDKAVTTLEAKNIANDSILLLGKTDTKNASVSISILPKDNVHFEQNKSIAGSFFLNAYLEHPENNNYLYFDQNNPTQKQDMDVLMLNQPRSKFLWENIKNNPPKTGYTFNKGVTISGAVEKNTTGNTNYRISLISLKNSVFEETPIDKNSNFKFEHFFAQDSTVFLLQMINEKSVVKFTKMEARVTSDEQNFHLPIPFEKNNCPVEKKPENAFTFSKSAFDDGAVDLAGVTVQNNFKKEIFAHKGDMSLNATAFKMDETDFGNVLDFIGRNGFRTGIDPEENTAYIRNTRDAFSDNPPAVYIDNVQQTDFNLLYSLDLTDVDEIYIDKSGASDTAASVSGTIKIFLKVGADKNDYFRAKYTSLLVTTGFAKNINFKNATFESQKEYFYFGTLNWTPTIEIKDNPNYELRFPKTGQTEIKVLVEGIAEDGQVISEIQTIPVK</sequence>
<keyword evidence="1" id="KW-0732">Signal</keyword>
<evidence type="ECO:0000256" key="1">
    <source>
        <dbReference type="SAM" id="SignalP"/>
    </source>
</evidence>
<organism evidence="2 3">
    <name type="scientific">Flavobacterium faecale</name>
    <dbReference type="NCBI Taxonomy" id="1355330"/>
    <lineage>
        <taxon>Bacteria</taxon>
        <taxon>Pseudomonadati</taxon>
        <taxon>Bacteroidota</taxon>
        <taxon>Flavobacteriia</taxon>
        <taxon>Flavobacteriales</taxon>
        <taxon>Flavobacteriaceae</taxon>
        <taxon>Flavobacterium</taxon>
    </lineage>
</organism>
<name>A0A2S1L8T2_9FLAO</name>
<evidence type="ECO:0000313" key="2">
    <source>
        <dbReference type="EMBL" id="AWG20162.1"/>
    </source>
</evidence>
<reference evidence="2 3" key="1">
    <citation type="submission" date="2017-04" db="EMBL/GenBank/DDBJ databases">
        <title>Compelte genome sequence of WV33.</title>
        <authorList>
            <person name="Lee P.C."/>
        </authorList>
    </citation>
    <scope>NUCLEOTIDE SEQUENCE [LARGE SCALE GENOMIC DNA]</scope>
    <source>
        <strain evidence="2 3">WV33</strain>
    </source>
</reference>
<protein>
    <submittedName>
        <fullName evidence="2">Uncharacterized protein</fullName>
    </submittedName>
</protein>